<reference evidence="1 2" key="1">
    <citation type="submission" date="2014-02" db="EMBL/GenBank/DDBJ databases">
        <title>The genome sequence of Colletotrichum simmondsii CBS122122.</title>
        <authorList>
            <person name="Baroncelli R."/>
            <person name="Thon M.R."/>
        </authorList>
    </citation>
    <scope>NUCLEOTIDE SEQUENCE [LARGE SCALE GENOMIC DNA]</scope>
    <source>
        <strain evidence="1 2">CBS122122</strain>
    </source>
</reference>
<evidence type="ECO:0000313" key="2">
    <source>
        <dbReference type="Proteomes" id="UP000070328"/>
    </source>
</evidence>
<accession>A0A135TMX9</accession>
<dbReference type="AlphaFoldDB" id="A0A135TMX9"/>
<evidence type="ECO:0000313" key="1">
    <source>
        <dbReference type="EMBL" id="KXH49546.1"/>
    </source>
</evidence>
<organism evidence="1 2">
    <name type="scientific">Colletotrichum simmondsii</name>
    <dbReference type="NCBI Taxonomy" id="703756"/>
    <lineage>
        <taxon>Eukaryota</taxon>
        <taxon>Fungi</taxon>
        <taxon>Dikarya</taxon>
        <taxon>Ascomycota</taxon>
        <taxon>Pezizomycotina</taxon>
        <taxon>Sordariomycetes</taxon>
        <taxon>Hypocreomycetidae</taxon>
        <taxon>Glomerellales</taxon>
        <taxon>Glomerellaceae</taxon>
        <taxon>Colletotrichum</taxon>
        <taxon>Colletotrichum acutatum species complex</taxon>
    </lineage>
</organism>
<comment type="caution">
    <text evidence="1">The sequence shown here is derived from an EMBL/GenBank/DDBJ whole genome shotgun (WGS) entry which is preliminary data.</text>
</comment>
<sequence>MLKERGFLEQSAYVNRLAGFFQAFFKDSIFDDSKIPKDKFAKGFQDVFNRTMENKSKNKTDGYDGGDLDSLERFRGKSQLVLYQEADWDPSRIPDKVLDPRSAIGIVRLNQARRLNPETGEVQCRFLFPPKALVVEEEQEDDGTDWNNLRIFLEDLEAAKIDFCNDIVGCRPFSGLNYTEIAWRLMRMFKDIEDELDEQGGPDWRCSDSTCSYDSDEDKVIHNRLHLARRVMDSAQGNEERFSVFAKHFDEHFSILPEYMYFAKYENPLRILADRSGGSLPPDLEGAAETLICERLAARTIGGNYSFTIIIYALKTTFTSYKSKGIL</sequence>
<dbReference type="Proteomes" id="UP000070328">
    <property type="component" value="Unassembled WGS sequence"/>
</dbReference>
<keyword evidence="2" id="KW-1185">Reference proteome</keyword>
<proteinExistence type="predicted"/>
<name>A0A135TMX9_9PEZI</name>
<gene>
    <name evidence="1" type="ORF">CSIM01_03834</name>
</gene>
<dbReference type="EMBL" id="JFBX01000111">
    <property type="protein sequence ID" value="KXH49546.1"/>
    <property type="molecule type" value="Genomic_DNA"/>
</dbReference>
<protein>
    <submittedName>
        <fullName evidence="1">Uncharacterized protein</fullName>
    </submittedName>
</protein>